<keyword evidence="2" id="KW-1185">Reference proteome</keyword>
<dbReference type="Proteomes" id="UP000583929">
    <property type="component" value="Unassembled WGS sequence"/>
</dbReference>
<proteinExistence type="predicted"/>
<reference evidence="1 2" key="1">
    <citation type="journal article" date="2020" name="bioRxiv">
        <title>Sequence and annotation of 42 cannabis genomes reveals extensive copy number variation in cannabinoid synthesis and pathogen resistance genes.</title>
        <authorList>
            <person name="Mckernan K.J."/>
            <person name="Helbert Y."/>
            <person name="Kane L.T."/>
            <person name="Ebling H."/>
            <person name="Zhang L."/>
            <person name="Liu B."/>
            <person name="Eaton Z."/>
            <person name="Mclaughlin S."/>
            <person name="Kingan S."/>
            <person name="Baybayan P."/>
            <person name="Concepcion G."/>
            <person name="Jordan M."/>
            <person name="Riva A."/>
            <person name="Barbazuk W."/>
            <person name="Harkins T."/>
        </authorList>
    </citation>
    <scope>NUCLEOTIDE SEQUENCE [LARGE SCALE GENOMIC DNA]</scope>
    <source>
        <strain evidence="2">cv. Jamaican Lion 4</strain>
        <tissue evidence="1">Leaf</tissue>
    </source>
</reference>
<accession>A0A7J6I2L7</accession>
<dbReference type="AlphaFoldDB" id="A0A7J6I2L7"/>
<dbReference type="EMBL" id="JAATIQ010000013">
    <property type="protein sequence ID" value="KAF4401339.1"/>
    <property type="molecule type" value="Genomic_DNA"/>
</dbReference>
<evidence type="ECO:0000313" key="1">
    <source>
        <dbReference type="EMBL" id="KAF4401339.1"/>
    </source>
</evidence>
<comment type="caution">
    <text evidence="1">The sequence shown here is derived from an EMBL/GenBank/DDBJ whole genome shotgun (WGS) entry which is preliminary data.</text>
</comment>
<organism evidence="1 2">
    <name type="scientific">Cannabis sativa</name>
    <name type="common">Hemp</name>
    <name type="synonym">Marijuana</name>
    <dbReference type="NCBI Taxonomy" id="3483"/>
    <lineage>
        <taxon>Eukaryota</taxon>
        <taxon>Viridiplantae</taxon>
        <taxon>Streptophyta</taxon>
        <taxon>Embryophyta</taxon>
        <taxon>Tracheophyta</taxon>
        <taxon>Spermatophyta</taxon>
        <taxon>Magnoliopsida</taxon>
        <taxon>eudicotyledons</taxon>
        <taxon>Gunneridae</taxon>
        <taxon>Pentapetalae</taxon>
        <taxon>rosids</taxon>
        <taxon>fabids</taxon>
        <taxon>Rosales</taxon>
        <taxon>Cannabaceae</taxon>
        <taxon>Cannabis</taxon>
    </lineage>
</organism>
<gene>
    <name evidence="1" type="ORF">G4B88_014180</name>
</gene>
<sequence length="473" mass="53879">MDNQDAAAAAEPVKAKALRKYPFGAASELGVIKKPLPYPLLSGLPPVTDIFIDESIELDENYEEKNDKVTFTGLTREEEVSRFDIPVDYTLPTQKNRANFLFLPEALVAGSPKVLRPQLNVVLAVARFLSKCPDSADLRPKAVYGTPFAPRPFLAMAIFVMKEHSKRMDNEVELKYVVRVNQGRVVNWNLNSFTHYLILRGNDRGTYLAKVWSKFIPKRGLAIWFKMSGPLHMNSKLDSSRRCKYWPKGLKILRWGTPPGLRSSITIELLLHNQMDNQDAAAAAEPVKAKALRKYPFGAASELGVIKKPLPYPLLSGLPPVTDIFIDESIELDENYEEKNDKGFFPAEYGTPFAPRPFLAMAIFVMKEHSKRMDNEVELKYVVRVNQGRVVNWNLNSFTHYLILRGNDGWIYLAKIWSKFIPERGLALWFKMSRGGGEPTSSKLISRRKYWPKPRKIIWATPPGRKPPNFDWP</sequence>
<protein>
    <submittedName>
        <fullName evidence="1">Uncharacterized protein</fullName>
    </submittedName>
</protein>
<evidence type="ECO:0000313" key="2">
    <source>
        <dbReference type="Proteomes" id="UP000583929"/>
    </source>
</evidence>
<name>A0A7J6I2L7_CANSA</name>